<name>A0A445MUF1_9BACT</name>
<organism evidence="2">
    <name type="scientific">uncultured Desulfobacterium sp</name>
    <dbReference type="NCBI Taxonomy" id="201089"/>
    <lineage>
        <taxon>Bacteria</taxon>
        <taxon>Pseudomonadati</taxon>
        <taxon>Thermodesulfobacteriota</taxon>
        <taxon>Desulfobacteria</taxon>
        <taxon>Desulfobacterales</taxon>
        <taxon>Desulfobacteriaceae</taxon>
        <taxon>Desulfobacterium</taxon>
        <taxon>environmental samples</taxon>
    </lineage>
</organism>
<feature type="compositionally biased region" description="Polar residues" evidence="1">
    <location>
        <begin position="11"/>
        <end position="23"/>
    </location>
</feature>
<reference evidence="2" key="1">
    <citation type="submission" date="2018-01" db="EMBL/GenBank/DDBJ databases">
        <authorList>
            <person name="Regsiter A."/>
            <person name="William W."/>
        </authorList>
    </citation>
    <scope>NUCLEOTIDE SEQUENCE</scope>
    <source>
        <strain evidence="2">TRIP AH-1</strain>
    </source>
</reference>
<dbReference type="AlphaFoldDB" id="A0A445MUF1"/>
<feature type="region of interest" description="Disordered" evidence="1">
    <location>
        <begin position="1"/>
        <end position="23"/>
    </location>
</feature>
<proteinExistence type="predicted"/>
<gene>
    <name evidence="2" type="ORF">PITCH_A1640039</name>
</gene>
<sequence length="23" mass="2571">MSLWSFEVTGTDISPYSKPTQPV</sequence>
<evidence type="ECO:0000313" key="2">
    <source>
        <dbReference type="EMBL" id="SPD73029.1"/>
    </source>
</evidence>
<dbReference type="EMBL" id="OJIN01000073">
    <property type="protein sequence ID" value="SPD73029.1"/>
    <property type="molecule type" value="Genomic_DNA"/>
</dbReference>
<accession>A0A445MUF1</accession>
<evidence type="ECO:0000256" key="1">
    <source>
        <dbReference type="SAM" id="MobiDB-lite"/>
    </source>
</evidence>
<protein>
    <submittedName>
        <fullName evidence="2">Uncharacterized protein</fullName>
    </submittedName>
</protein>